<protein>
    <submittedName>
        <fullName evidence="1">Uncharacterized protein</fullName>
    </submittedName>
</protein>
<dbReference type="Proteomes" id="UP001516400">
    <property type="component" value="Unassembled WGS sequence"/>
</dbReference>
<evidence type="ECO:0000313" key="2">
    <source>
        <dbReference type="Proteomes" id="UP001516400"/>
    </source>
</evidence>
<gene>
    <name evidence="1" type="ORF">HHI36_020003</name>
</gene>
<dbReference type="EMBL" id="JABFTP020000083">
    <property type="protein sequence ID" value="KAL3275234.1"/>
    <property type="molecule type" value="Genomic_DNA"/>
</dbReference>
<name>A0ABD2N9M9_9CUCU</name>
<accession>A0ABD2N9M9</accession>
<proteinExistence type="predicted"/>
<comment type="caution">
    <text evidence="1">The sequence shown here is derived from an EMBL/GenBank/DDBJ whole genome shotgun (WGS) entry which is preliminary data.</text>
</comment>
<sequence length="176" mass="20983">MVFSVQFSIPLVKKNCIDNIFFDFSPPDFSSEVWSCEFSDHRVFFGICDVRRSPCKGSSRLLTKRGFNSLHSILEQLNWDIDDRNIGANVAFNTFHDNFVDAYKLAFLIKEPRSVCHDVRSRGSHLHWFTDQLREMRNHLRFLSELYERYRTGELRSRRNSLKLRYRLELKRAKLI</sequence>
<reference evidence="1 2" key="1">
    <citation type="journal article" date="2021" name="BMC Biol.">
        <title>Horizontally acquired antibacterial genes associated with adaptive radiation of ladybird beetles.</title>
        <authorList>
            <person name="Li H.S."/>
            <person name="Tang X.F."/>
            <person name="Huang Y.H."/>
            <person name="Xu Z.Y."/>
            <person name="Chen M.L."/>
            <person name="Du X.Y."/>
            <person name="Qiu B.Y."/>
            <person name="Chen P.T."/>
            <person name="Zhang W."/>
            <person name="Slipinski A."/>
            <person name="Escalona H.E."/>
            <person name="Waterhouse R.M."/>
            <person name="Zwick A."/>
            <person name="Pang H."/>
        </authorList>
    </citation>
    <scope>NUCLEOTIDE SEQUENCE [LARGE SCALE GENOMIC DNA]</scope>
    <source>
        <strain evidence="1">SYSU2018</strain>
    </source>
</reference>
<dbReference type="AlphaFoldDB" id="A0ABD2N9M9"/>
<keyword evidence="2" id="KW-1185">Reference proteome</keyword>
<evidence type="ECO:0000313" key="1">
    <source>
        <dbReference type="EMBL" id="KAL3275234.1"/>
    </source>
</evidence>
<organism evidence="1 2">
    <name type="scientific">Cryptolaemus montrouzieri</name>
    <dbReference type="NCBI Taxonomy" id="559131"/>
    <lineage>
        <taxon>Eukaryota</taxon>
        <taxon>Metazoa</taxon>
        <taxon>Ecdysozoa</taxon>
        <taxon>Arthropoda</taxon>
        <taxon>Hexapoda</taxon>
        <taxon>Insecta</taxon>
        <taxon>Pterygota</taxon>
        <taxon>Neoptera</taxon>
        <taxon>Endopterygota</taxon>
        <taxon>Coleoptera</taxon>
        <taxon>Polyphaga</taxon>
        <taxon>Cucujiformia</taxon>
        <taxon>Coccinelloidea</taxon>
        <taxon>Coccinellidae</taxon>
        <taxon>Scymninae</taxon>
        <taxon>Scymnini</taxon>
        <taxon>Cryptolaemus</taxon>
    </lineage>
</organism>